<dbReference type="PANTHER" id="PTHR30055:SF226">
    <property type="entry name" value="HTH-TYPE TRANSCRIPTIONAL REGULATOR PKSA"/>
    <property type="match status" value="1"/>
</dbReference>
<feature type="region of interest" description="Disordered" evidence="3">
    <location>
        <begin position="205"/>
        <end position="234"/>
    </location>
</feature>
<dbReference type="GO" id="GO:0003700">
    <property type="term" value="F:DNA-binding transcription factor activity"/>
    <property type="evidence" value="ECO:0007669"/>
    <property type="project" value="TreeGrafter"/>
</dbReference>
<evidence type="ECO:0000259" key="4">
    <source>
        <dbReference type="PROSITE" id="PS50977"/>
    </source>
</evidence>
<feature type="DNA-binding region" description="H-T-H motif" evidence="2">
    <location>
        <begin position="34"/>
        <end position="53"/>
    </location>
</feature>
<name>A0A7D4XLM6_9BACT</name>
<dbReference type="EMBL" id="MT520812">
    <property type="protein sequence ID" value="QKW93672.1"/>
    <property type="molecule type" value="Genomic_DNA"/>
</dbReference>
<organism evidence="5">
    <name type="scientific">Vitiosangium cumulatum</name>
    <dbReference type="NCBI Taxonomy" id="1867796"/>
    <lineage>
        <taxon>Bacteria</taxon>
        <taxon>Pseudomonadati</taxon>
        <taxon>Myxococcota</taxon>
        <taxon>Myxococcia</taxon>
        <taxon>Myxococcales</taxon>
        <taxon>Cystobacterineae</taxon>
        <taxon>Archangiaceae</taxon>
        <taxon>Vitiosangium</taxon>
    </lineage>
</organism>
<dbReference type="InterPro" id="IPR050109">
    <property type="entry name" value="HTH-type_TetR-like_transc_reg"/>
</dbReference>
<dbReference type="PRINTS" id="PR00455">
    <property type="entry name" value="HTHTETR"/>
</dbReference>
<dbReference type="InterPro" id="IPR001647">
    <property type="entry name" value="HTH_TetR"/>
</dbReference>
<dbReference type="Pfam" id="PF00440">
    <property type="entry name" value="TetR_N"/>
    <property type="match status" value="1"/>
</dbReference>
<evidence type="ECO:0000256" key="1">
    <source>
        <dbReference type="ARBA" id="ARBA00023125"/>
    </source>
</evidence>
<sequence length="234" mass="25608">MSRNESTGRAREAREALLQAAGEVFAEAGYEAAGIRAICARAGANVAAVNYHFGGKEALYQAVLEELFASADRRAPRVREDASGTRPEEAVGALVQGLVHRLFDPDGGWRGLLFARELASPSPFFAELVSRHIRPTWEHLESLVARLRPELSAEERRLHVAGLIGQCVFLRNAQSLLLALYGRGPWSPPRTATLARHVTDAFLHGLGLHPPTPAPQERPARRKRGTSTRTPSTR</sequence>
<dbReference type="PANTHER" id="PTHR30055">
    <property type="entry name" value="HTH-TYPE TRANSCRIPTIONAL REGULATOR RUTR"/>
    <property type="match status" value="1"/>
</dbReference>
<accession>A0A7D4XLM6</accession>
<dbReference type="AlphaFoldDB" id="A0A7D4XLM6"/>
<dbReference type="InterPro" id="IPR009057">
    <property type="entry name" value="Homeodomain-like_sf"/>
</dbReference>
<dbReference type="GO" id="GO:0000976">
    <property type="term" value="F:transcription cis-regulatory region binding"/>
    <property type="evidence" value="ECO:0007669"/>
    <property type="project" value="TreeGrafter"/>
</dbReference>
<dbReference type="SUPFAM" id="SSF48498">
    <property type="entry name" value="Tetracyclin repressor-like, C-terminal domain"/>
    <property type="match status" value="1"/>
</dbReference>
<dbReference type="InterPro" id="IPR015292">
    <property type="entry name" value="Tscrpt_reg_YbiH_C"/>
</dbReference>
<dbReference type="Gene3D" id="1.10.10.60">
    <property type="entry name" value="Homeodomain-like"/>
    <property type="match status" value="1"/>
</dbReference>
<dbReference type="SUPFAM" id="SSF46689">
    <property type="entry name" value="Homeodomain-like"/>
    <property type="match status" value="1"/>
</dbReference>
<proteinExistence type="predicted"/>
<keyword evidence="1 2" id="KW-0238">DNA-binding</keyword>
<evidence type="ECO:0000313" key="5">
    <source>
        <dbReference type="EMBL" id="QKW93672.1"/>
    </source>
</evidence>
<evidence type="ECO:0000256" key="2">
    <source>
        <dbReference type="PROSITE-ProRule" id="PRU00335"/>
    </source>
</evidence>
<reference evidence="5" key="1">
    <citation type="journal article" date="2020" name="Molecules">
        <title>2-Hydroxysorangiadenosine: Structure and Biosynthesis of a Myxobacterial Sesquiterpene-Nucleoside.</title>
        <authorList>
            <person name="Okoth D.A."/>
            <person name="Hug J.J."/>
            <person name="Garcia R."/>
            <person name="Sproer C."/>
            <person name="Overmann J."/>
            <person name="Muller R."/>
        </authorList>
    </citation>
    <scope>NUCLEOTIDE SEQUENCE</scope>
    <source>
        <strain evidence="5">MCy10943</strain>
    </source>
</reference>
<dbReference type="Gene3D" id="1.10.357.10">
    <property type="entry name" value="Tetracycline Repressor, domain 2"/>
    <property type="match status" value="1"/>
</dbReference>
<evidence type="ECO:0000256" key="3">
    <source>
        <dbReference type="SAM" id="MobiDB-lite"/>
    </source>
</evidence>
<dbReference type="PROSITE" id="PS50977">
    <property type="entry name" value="HTH_TETR_2"/>
    <property type="match status" value="1"/>
</dbReference>
<dbReference type="InterPro" id="IPR036271">
    <property type="entry name" value="Tet_transcr_reg_TetR-rel_C_sf"/>
</dbReference>
<feature type="domain" description="HTH tetR-type" evidence="4">
    <location>
        <begin position="11"/>
        <end position="71"/>
    </location>
</feature>
<protein>
    <submittedName>
        <fullName evidence="5">Helix-turn-helix transcriptional regulator</fullName>
    </submittedName>
</protein>
<dbReference type="Pfam" id="PF09209">
    <property type="entry name" value="CecR_C"/>
    <property type="match status" value="1"/>
</dbReference>